<keyword evidence="2" id="KW-0378">Hydrolase</keyword>
<comment type="similarity">
    <text evidence="1">Belongs to the GDA1/CD39 NTPase family.</text>
</comment>
<dbReference type="GO" id="GO:0005524">
    <property type="term" value="F:ATP binding"/>
    <property type="evidence" value="ECO:0007669"/>
    <property type="project" value="UniProtKB-KW"/>
</dbReference>
<feature type="active site" description="Proton acceptor" evidence="3">
    <location>
        <position position="158"/>
    </location>
</feature>
<feature type="binding site" evidence="4">
    <location>
        <begin position="185"/>
        <end position="189"/>
    </location>
    <ligand>
        <name>ATP</name>
        <dbReference type="ChEBI" id="CHEBI:30616"/>
    </ligand>
</feature>
<evidence type="ECO:0000256" key="3">
    <source>
        <dbReference type="PIRSR" id="PIRSR600407-1"/>
    </source>
</evidence>
<evidence type="ECO:0000313" key="5">
    <source>
        <dbReference type="EMBL" id="CAD9240406.1"/>
    </source>
</evidence>
<accession>A0A7S1TM44</accession>
<keyword evidence="4" id="KW-0547">Nucleotide-binding</keyword>
<proteinExistence type="inferred from homology"/>
<dbReference type="Gene3D" id="3.30.420.150">
    <property type="entry name" value="Exopolyphosphatase. Domain 2"/>
    <property type="match status" value="1"/>
</dbReference>
<dbReference type="EMBL" id="HBGI01003302">
    <property type="protein sequence ID" value="CAD9240406.1"/>
    <property type="molecule type" value="Transcribed_RNA"/>
</dbReference>
<dbReference type="AlphaFoldDB" id="A0A7S1TM44"/>
<dbReference type="InterPro" id="IPR000407">
    <property type="entry name" value="GDA1_CD39_NTPase"/>
</dbReference>
<dbReference type="GO" id="GO:0016787">
    <property type="term" value="F:hydrolase activity"/>
    <property type="evidence" value="ECO:0007669"/>
    <property type="project" value="UniProtKB-KW"/>
</dbReference>
<evidence type="ECO:0008006" key="6">
    <source>
        <dbReference type="Google" id="ProtNLM"/>
    </source>
</evidence>
<keyword evidence="4" id="KW-0067">ATP-binding</keyword>
<evidence type="ECO:0000256" key="2">
    <source>
        <dbReference type="ARBA" id="ARBA00022801"/>
    </source>
</evidence>
<dbReference type="PANTHER" id="PTHR11782">
    <property type="entry name" value="ADENOSINE/GUANOSINE DIPHOSPHATASE"/>
    <property type="match status" value="1"/>
</dbReference>
<dbReference type="Pfam" id="PF01150">
    <property type="entry name" value="GDA1_CD39"/>
    <property type="match status" value="1"/>
</dbReference>
<dbReference type="Gene3D" id="3.30.420.40">
    <property type="match status" value="1"/>
</dbReference>
<evidence type="ECO:0000256" key="4">
    <source>
        <dbReference type="PIRSR" id="PIRSR600407-2"/>
    </source>
</evidence>
<sequence>MTRGVMARRPVLFVALLAAATLAGLGLFFQTTGQVQFGLMIDAGSTGSRMHTFKFLRRNGKMELLNEDFLPIKPGLSSYKDEPEKAGASLRPLLERSKNLVPPHLRASTPVYLRATAGLRMTGEETAEKILASARRELKSSGFMVRDKWVSILGGNDEGIYSWITVNYLLSKQATSTVGTLEMGGGSAQIAFVPSALSDAASVGKSGSPAGCEEPPAEVVEFMGENLRLYTTSHLGYGIKKAKATMMEHFKDAGLADANPCLSRGPQKVTVPFSSGEPLAMTGAGDFTACELEIDRIMGKDAGVCKCGVCTYGAKGQPHAIKEYVAIAFYVERTVDIGMKSPISLRELRAKGKEVCAMDVDEVAQKYPNVPNGAGTDLCFDLSFIHSHLHLGNGIPQDDDSVLIHVVNKINGVELGWSLGAMFHELSLLDRERGKA</sequence>
<name>A0A7S1TM44_9RHOD</name>
<evidence type="ECO:0000256" key="1">
    <source>
        <dbReference type="ARBA" id="ARBA00009283"/>
    </source>
</evidence>
<organism evidence="5">
    <name type="scientific">Erythrolobus australicus</name>
    <dbReference type="NCBI Taxonomy" id="1077150"/>
    <lineage>
        <taxon>Eukaryota</taxon>
        <taxon>Rhodophyta</taxon>
        <taxon>Bangiophyceae</taxon>
        <taxon>Porphyridiales</taxon>
        <taxon>Porphyridiaceae</taxon>
        <taxon>Erythrolobus</taxon>
    </lineage>
</organism>
<dbReference type="PROSITE" id="PS01238">
    <property type="entry name" value="GDA1_CD39_NTPASE"/>
    <property type="match status" value="1"/>
</dbReference>
<protein>
    <recommendedName>
        <fullName evidence="6">Apyrase</fullName>
    </recommendedName>
</protein>
<gene>
    <name evidence="5" type="ORF">EAUS1353_LOCUS2144</name>
</gene>
<reference evidence="5" key="1">
    <citation type="submission" date="2021-01" db="EMBL/GenBank/DDBJ databases">
        <authorList>
            <person name="Corre E."/>
            <person name="Pelletier E."/>
            <person name="Niang G."/>
            <person name="Scheremetjew M."/>
            <person name="Finn R."/>
            <person name="Kale V."/>
            <person name="Holt S."/>
            <person name="Cochrane G."/>
            <person name="Meng A."/>
            <person name="Brown T."/>
            <person name="Cohen L."/>
        </authorList>
    </citation>
    <scope>NUCLEOTIDE SEQUENCE</scope>
    <source>
        <strain evidence="5">CCMP3124</strain>
    </source>
</reference>